<evidence type="ECO:0000256" key="9">
    <source>
        <dbReference type="ARBA" id="ARBA00023125"/>
    </source>
</evidence>
<proteinExistence type="inferred from homology"/>
<keyword evidence="10" id="KW-0804">Transcription</keyword>
<comment type="similarity">
    <text evidence="2">Belongs to the Fur family.</text>
</comment>
<keyword evidence="4" id="KW-0963">Cytoplasm</keyword>
<comment type="subcellular location">
    <subcellularLocation>
        <location evidence="1">Cytoplasm</location>
    </subcellularLocation>
</comment>
<sequence>MSATEENGEPRAKSTGVRATRQRGLIEHTLESVSEFKSAQELHETLRAAGESIGLTTVYRNLQAMADAGTVDTLRTDTGEALFRRCSAAHHHHLVCRDCGLTVEVADHEVETWSAKTAAAHGFTDVTHTLEIFGRCAGCTAAT</sequence>
<keyword evidence="12" id="KW-1185">Reference proteome</keyword>
<evidence type="ECO:0000256" key="1">
    <source>
        <dbReference type="ARBA" id="ARBA00004496"/>
    </source>
</evidence>
<dbReference type="EMBL" id="BAABFR010000017">
    <property type="protein sequence ID" value="GAA4389107.1"/>
    <property type="molecule type" value="Genomic_DNA"/>
</dbReference>
<gene>
    <name evidence="11" type="primary">zur</name>
    <name evidence="11" type="ORF">GCM10023147_15440</name>
</gene>
<reference evidence="12" key="1">
    <citation type="journal article" date="2019" name="Int. J. Syst. Evol. Microbiol.">
        <title>The Global Catalogue of Microorganisms (GCM) 10K type strain sequencing project: providing services to taxonomists for standard genome sequencing and annotation.</title>
        <authorList>
            <consortium name="The Broad Institute Genomics Platform"/>
            <consortium name="The Broad Institute Genome Sequencing Center for Infectious Disease"/>
            <person name="Wu L."/>
            <person name="Ma J."/>
        </authorList>
    </citation>
    <scope>NUCLEOTIDE SEQUENCE [LARGE SCALE GENOMIC DNA]</scope>
    <source>
        <strain evidence="12">JCM 17688</strain>
    </source>
</reference>
<evidence type="ECO:0000256" key="2">
    <source>
        <dbReference type="ARBA" id="ARBA00007957"/>
    </source>
</evidence>
<dbReference type="Pfam" id="PF01475">
    <property type="entry name" value="FUR"/>
    <property type="match status" value="1"/>
</dbReference>
<keyword evidence="7" id="KW-0862">Zinc</keyword>
<dbReference type="Gene3D" id="1.10.10.10">
    <property type="entry name" value="Winged helix-like DNA-binding domain superfamily/Winged helix DNA-binding domain"/>
    <property type="match status" value="1"/>
</dbReference>
<dbReference type="PANTHER" id="PTHR33202">
    <property type="entry name" value="ZINC UPTAKE REGULATION PROTEIN"/>
    <property type="match status" value="1"/>
</dbReference>
<dbReference type="InterPro" id="IPR036390">
    <property type="entry name" value="WH_DNA-bd_sf"/>
</dbReference>
<organism evidence="11 12">
    <name type="scientific">Tsukamurella soli</name>
    <dbReference type="NCBI Taxonomy" id="644556"/>
    <lineage>
        <taxon>Bacteria</taxon>
        <taxon>Bacillati</taxon>
        <taxon>Actinomycetota</taxon>
        <taxon>Actinomycetes</taxon>
        <taxon>Mycobacteriales</taxon>
        <taxon>Tsukamurellaceae</taxon>
        <taxon>Tsukamurella</taxon>
    </lineage>
</organism>
<name>A0ABP8JDM8_9ACTN</name>
<dbReference type="RefSeq" id="WP_344993256.1">
    <property type="nucleotide sequence ID" value="NZ_BAABFR010000017.1"/>
</dbReference>
<dbReference type="InterPro" id="IPR043135">
    <property type="entry name" value="Fur_C"/>
</dbReference>
<dbReference type="CDD" id="cd07153">
    <property type="entry name" value="Fur_like"/>
    <property type="match status" value="1"/>
</dbReference>
<dbReference type="PANTHER" id="PTHR33202:SF2">
    <property type="entry name" value="FERRIC UPTAKE REGULATION PROTEIN"/>
    <property type="match status" value="1"/>
</dbReference>
<dbReference type="Proteomes" id="UP001500635">
    <property type="component" value="Unassembled WGS sequence"/>
</dbReference>
<evidence type="ECO:0000313" key="11">
    <source>
        <dbReference type="EMBL" id="GAA4389107.1"/>
    </source>
</evidence>
<keyword evidence="8" id="KW-0805">Transcription regulation</keyword>
<keyword evidence="5" id="KW-0678">Repressor</keyword>
<comment type="subunit">
    <text evidence="3">Homodimer.</text>
</comment>
<dbReference type="InterPro" id="IPR036388">
    <property type="entry name" value="WH-like_DNA-bd_sf"/>
</dbReference>
<protein>
    <submittedName>
        <fullName evidence="11">Zinc uptake transcriptional repressor Zur</fullName>
    </submittedName>
</protein>
<evidence type="ECO:0000256" key="5">
    <source>
        <dbReference type="ARBA" id="ARBA00022491"/>
    </source>
</evidence>
<dbReference type="SUPFAM" id="SSF46785">
    <property type="entry name" value="Winged helix' DNA-binding domain"/>
    <property type="match status" value="1"/>
</dbReference>
<evidence type="ECO:0000256" key="7">
    <source>
        <dbReference type="ARBA" id="ARBA00022833"/>
    </source>
</evidence>
<comment type="caution">
    <text evidence="11">The sequence shown here is derived from an EMBL/GenBank/DDBJ whole genome shotgun (WGS) entry which is preliminary data.</text>
</comment>
<evidence type="ECO:0000256" key="10">
    <source>
        <dbReference type="ARBA" id="ARBA00023163"/>
    </source>
</evidence>
<accession>A0ABP8JDM8</accession>
<evidence type="ECO:0000256" key="4">
    <source>
        <dbReference type="ARBA" id="ARBA00022490"/>
    </source>
</evidence>
<keyword evidence="9" id="KW-0238">DNA-binding</keyword>
<dbReference type="Gene3D" id="3.30.1490.190">
    <property type="match status" value="1"/>
</dbReference>
<evidence type="ECO:0000256" key="8">
    <source>
        <dbReference type="ARBA" id="ARBA00023015"/>
    </source>
</evidence>
<keyword evidence="6" id="KW-0479">Metal-binding</keyword>
<evidence type="ECO:0000256" key="3">
    <source>
        <dbReference type="ARBA" id="ARBA00011738"/>
    </source>
</evidence>
<dbReference type="InterPro" id="IPR002481">
    <property type="entry name" value="FUR"/>
</dbReference>
<evidence type="ECO:0000313" key="12">
    <source>
        <dbReference type="Proteomes" id="UP001500635"/>
    </source>
</evidence>
<evidence type="ECO:0000256" key="6">
    <source>
        <dbReference type="ARBA" id="ARBA00022723"/>
    </source>
</evidence>